<comment type="caution">
    <text evidence="1">The sequence shown here is derived from an EMBL/GenBank/DDBJ whole genome shotgun (WGS) entry which is preliminary data.</text>
</comment>
<evidence type="ECO:0000313" key="2">
    <source>
        <dbReference type="Proteomes" id="UP000239001"/>
    </source>
</evidence>
<dbReference type="InterPro" id="IPR029060">
    <property type="entry name" value="PIN-like_dom_sf"/>
</dbReference>
<dbReference type="Proteomes" id="UP000239001">
    <property type="component" value="Unassembled WGS sequence"/>
</dbReference>
<protein>
    <recommendedName>
        <fullName evidence="3">PIN domain-containing protein</fullName>
    </recommendedName>
</protein>
<keyword evidence="2" id="KW-1185">Reference proteome</keyword>
<proteinExistence type="predicted"/>
<accession>A0A2T1LSL3</accession>
<evidence type="ECO:0008006" key="3">
    <source>
        <dbReference type="Google" id="ProtNLM"/>
    </source>
</evidence>
<evidence type="ECO:0000313" key="1">
    <source>
        <dbReference type="EMBL" id="PSF33044.1"/>
    </source>
</evidence>
<dbReference type="OrthoDB" id="485455at2"/>
<gene>
    <name evidence="1" type="ORF">C7H19_20820</name>
</gene>
<sequence length="90" mass="10088">MLPLKPLIFPAIAKQLIEQNLQLFMVIPLTAVDYNEVIQRMVTKNIIGGGIYDALIAQIVLKEEISYLLTLNANHFTRLGEEIAAKVKIP</sequence>
<reference evidence="1 2" key="2">
    <citation type="submission" date="2018-03" db="EMBL/GenBank/DDBJ databases">
        <authorList>
            <person name="Keele B.F."/>
        </authorList>
    </citation>
    <scope>NUCLEOTIDE SEQUENCE [LARGE SCALE GENOMIC DNA]</scope>
    <source>
        <strain evidence="1 2">CCALA 016</strain>
    </source>
</reference>
<dbReference type="SUPFAM" id="SSF88723">
    <property type="entry name" value="PIN domain-like"/>
    <property type="match status" value="1"/>
</dbReference>
<dbReference type="EMBL" id="PXOH01000034">
    <property type="protein sequence ID" value="PSF33044.1"/>
    <property type="molecule type" value="Genomic_DNA"/>
</dbReference>
<name>A0A2T1LSL3_9CHRO</name>
<dbReference type="AlphaFoldDB" id="A0A2T1LSL3"/>
<reference evidence="1 2" key="1">
    <citation type="submission" date="2018-03" db="EMBL/GenBank/DDBJ databases">
        <title>The ancient ancestry and fast evolution of plastids.</title>
        <authorList>
            <person name="Moore K.R."/>
            <person name="Magnabosco C."/>
            <person name="Momper L."/>
            <person name="Gold D.A."/>
            <person name="Bosak T."/>
            <person name="Fournier G.P."/>
        </authorList>
    </citation>
    <scope>NUCLEOTIDE SEQUENCE [LARGE SCALE GENOMIC DNA]</scope>
    <source>
        <strain evidence="1 2">CCALA 016</strain>
    </source>
</reference>
<organism evidence="1 2">
    <name type="scientific">Aphanothece hegewaldii CCALA 016</name>
    <dbReference type="NCBI Taxonomy" id="2107694"/>
    <lineage>
        <taxon>Bacteria</taxon>
        <taxon>Bacillati</taxon>
        <taxon>Cyanobacteriota</taxon>
        <taxon>Cyanophyceae</taxon>
        <taxon>Oscillatoriophycideae</taxon>
        <taxon>Chroococcales</taxon>
        <taxon>Aphanothecaceae</taxon>
        <taxon>Aphanothece</taxon>
    </lineage>
</organism>
<dbReference type="RefSeq" id="WP_106458842.1">
    <property type="nucleotide sequence ID" value="NZ_PXOH01000034.1"/>
</dbReference>